<keyword evidence="1" id="KW-1133">Transmembrane helix</keyword>
<dbReference type="STRING" id="477680.SAMN05421788_10563"/>
<protein>
    <submittedName>
        <fullName evidence="2">Uncharacterized protein</fullName>
    </submittedName>
</protein>
<sequence>MKFYNQLLTLLQRIKAPTPSFFKKLRAIGLTLMAVSAVIIAATDVLPHIVIQIAKYLAVAGGVLSAVSQTTVDNAVLQAAKQLDE</sequence>
<keyword evidence="1" id="KW-0472">Membrane</keyword>
<dbReference type="KEGG" id="fln:FLA_1492"/>
<reference evidence="3" key="1">
    <citation type="submission" date="2017-01" db="EMBL/GenBank/DDBJ databases">
        <authorList>
            <person name="Varghese N."/>
            <person name="Submissions S."/>
        </authorList>
    </citation>
    <scope>NUCLEOTIDE SEQUENCE [LARGE SCALE GENOMIC DNA]</scope>
    <source>
        <strain evidence="3">DSM 21054</strain>
    </source>
</reference>
<keyword evidence="1" id="KW-0812">Transmembrane</keyword>
<dbReference type="EMBL" id="FTOR01000005">
    <property type="protein sequence ID" value="SIT20791.1"/>
    <property type="molecule type" value="Genomic_DNA"/>
</dbReference>
<dbReference type="AlphaFoldDB" id="A0A173MD47"/>
<keyword evidence="3" id="KW-1185">Reference proteome</keyword>
<dbReference type="RefSeq" id="WP_076379920.1">
    <property type="nucleotide sequence ID" value="NZ_AP017422.1"/>
</dbReference>
<feature type="transmembrane region" description="Helical" evidence="1">
    <location>
        <begin position="27"/>
        <end position="46"/>
    </location>
</feature>
<accession>A0A173MD47</accession>
<proteinExistence type="predicted"/>
<dbReference type="Proteomes" id="UP000186917">
    <property type="component" value="Unassembled WGS sequence"/>
</dbReference>
<gene>
    <name evidence="2" type="ORF">SAMN05421788_10563</name>
</gene>
<evidence type="ECO:0000313" key="3">
    <source>
        <dbReference type="Proteomes" id="UP000186917"/>
    </source>
</evidence>
<name>A0A173MD47_9BACT</name>
<evidence type="ECO:0000313" key="2">
    <source>
        <dbReference type="EMBL" id="SIT20791.1"/>
    </source>
</evidence>
<evidence type="ECO:0000256" key="1">
    <source>
        <dbReference type="SAM" id="Phobius"/>
    </source>
</evidence>
<dbReference type="OrthoDB" id="679091at2"/>
<organism evidence="2 3">
    <name type="scientific">Filimonas lacunae</name>
    <dbReference type="NCBI Taxonomy" id="477680"/>
    <lineage>
        <taxon>Bacteria</taxon>
        <taxon>Pseudomonadati</taxon>
        <taxon>Bacteroidota</taxon>
        <taxon>Chitinophagia</taxon>
        <taxon>Chitinophagales</taxon>
        <taxon>Chitinophagaceae</taxon>
        <taxon>Filimonas</taxon>
    </lineage>
</organism>